<keyword evidence="1" id="KW-0732">Signal</keyword>
<gene>
    <name evidence="2" type="ORF">IIU_02672</name>
</gene>
<dbReference type="EMBL" id="AHFB01000047">
    <property type="protein sequence ID" value="EOO34183.1"/>
    <property type="molecule type" value="Genomic_DNA"/>
</dbReference>
<dbReference type="Proteomes" id="UP000014018">
    <property type="component" value="Unassembled WGS sequence"/>
</dbReference>
<evidence type="ECO:0008006" key="4">
    <source>
        <dbReference type="Google" id="ProtNLM"/>
    </source>
</evidence>
<evidence type="ECO:0000256" key="1">
    <source>
        <dbReference type="SAM" id="SignalP"/>
    </source>
</evidence>
<name>A0A9W5PSJ5_BACCE</name>
<proteinExistence type="predicted"/>
<accession>A0A9W5PSJ5</accession>
<dbReference type="AlphaFoldDB" id="A0A9W5PSJ5"/>
<sequence>MMKIACASIFTGVLLLCSAGCTAQTNSVPSNNYSVDGSYTTKDIKQILPVGTPIATYVRKKEELQLKHVTNIKLTDDNVGKVLEAADGFVVICGNEKGIFDVLEFQTLEEVKSYEKSLNLQQR</sequence>
<feature type="chain" id="PRO_5040867835" description="Lipoprotein" evidence="1">
    <location>
        <begin position="24"/>
        <end position="123"/>
    </location>
</feature>
<organism evidence="2 3">
    <name type="scientific">Bacillus cereus VD133</name>
    <dbReference type="NCBI Taxonomy" id="1053233"/>
    <lineage>
        <taxon>Bacteria</taxon>
        <taxon>Bacillati</taxon>
        <taxon>Bacillota</taxon>
        <taxon>Bacilli</taxon>
        <taxon>Bacillales</taxon>
        <taxon>Bacillaceae</taxon>
        <taxon>Bacillus</taxon>
        <taxon>Bacillus cereus group</taxon>
    </lineage>
</organism>
<comment type="caution">
    <text evidence="2">The sequence shown here is derived from an EMBL/GenBank/DDBJ whole genome shotgun (WGS) entry which is preliminary data.</text>
</comment>
<dbReference type="RefSeq" id="WP_016110284.1">
    <property type="nucleotide sequence ID" value="NZ_KB976173.1"/>
</dbReference>
<evidence type="ECO:0000313" key="2">
    <source>
        <dbReference type="EMBL" id="EOO34183.1"/>
    </source>
</evidence>
<protein>
    <recommendedName>
        <fullName evidence="4">Lipoprotein</fullName>
    </recommendedName>
</protein>
<reference evidence="2 3" key="1">
    <citation type="submission" date="2012-12" db="EMBL/GenBank/DDBJ databases">
        <title>The Genome Sequence of Bacillus cereus VD133.</title>
        <authorList>
            <consortium name="The Broad Institute Genome Sequencing Platform"/>
            <consortium name="The Broad Institute Genome Sequencing Center for Infectious Disease"/>
            <person name="Feldgarden M."/>
            <person name="Van der Auwera G.A."/>
            <person name="Mahillon J."/>
            <person name="Duprez V."/>
            <person name="Timmery S."/>
            <person name="Mattelet C."/>
            <person name="Dierick K."/>
            <person name="Sun M."/>
            <person name="Yu Z."/>
            <person name="Zhu L."/>
            <person name="Hu X."/>
            <person name="Shank E.B."/>
            <person name="Swiecicka I."/>
            <person name="Hansen B.M."/>
            <person name="Andrup L."/>
            <person name="Walker B."/>
            <person name="Young S.K."/>
            <person name="Zeng Q."/>
            <person name="Gargeya S."/>
            <person name="Fitzgerald M."/>
            <person name="Haas B."/>
            <person name="Abouelleil A."/>
            <person name="Alvarado L."/>
            <person name="Arachchi H.M."/>
            <person name="Berlin A.M."/>
            <person name="Chapman S.B."/>
            <person name="Dewar J."/>
            <person name="Goldberg J."/>
            <person name="Griggs A."/>
            <person name="Gujja S."/>
            <person name="Hansen M."/>
            <person name="Howarth C."/>
            <person name="Imamovic A."/>
            <person name="Larimer J."/>
            <person name="McCowan C."/>
            <person name="Murphy C."/>
            <person name="Neiman D."/>
            <person name="Pearson M."/>
            <person name="Priest M."/>
            <person name="Roberts A."/>
            <person name="Saif S."/>
            <person name="Shea T."/>
            <person name="Sisk P."/>
            <person name="Sykes S."/>
            <person name="Wortman J."/>
            <person name="Nusbaum C."/>
            <person name="Birren B."/>
        </authorList>
    </citation>
    <scope>NUCLEOTIDE SEQUENCE [LARGE SCALE GENOMIC DNA]</scope>
    <source>
        <strain evidence="2 3">VD133</strain>
    </source>
</reference>
<evidence type="ECO:0000313" key="3">
    <source>
        <dbReference type="Proteomes" id="UP000014018"/>
    </source>
</evidence>
<feature type="signal peptide" evidence="1">
    <location>
        <begin position="1"/>
        <end position="23"/>
    </location>
</feature>